<dbReference type="Pfam" id="PF04149">
    <property type="entry name" value="DUF397"/>
    <property type="match status" value="1"/>
</dbReference>
<dbReference type="InterPro" id="IPR007278">
    <property type="entry name" value="DUF397"/>
</dbReference>
<organism evidence="2 3">
    <name type="scientific">Streptomyces phaeolivaceus</name>
    <dbReference type="NCBI Taxonomy" id="2653200"/>
    <lineage>
        <taxon>Bacteria</taxon>
        <taxon>Bacillati</taxon>
        <taxon>Actinomycetota</taxon>
        <taxon>Actinomycetes</taxon>
        <taxon>Kitasatosporales</taxon>
        <taxon>Streptomycetaceae</taxon>
        <taxon>Streptomyces</taxon>
    </lineage>
</organism>
<dbReference type="Proteomes" id="UP000327294">
    <property type="component" value="Chromosome"/>
</dbReference>
<sequence length="65" mass="7014">MHPRISWQKSSYCGAGDSCIHIATGSPTIHLIESADPTQAILTTTPSSFRALLHVLKLDKDPARA</sequence>
<protein>
    <submittedName>
        <fullName evidence="2">DUF397 domain-containing protein</fullName>
    </submittedName>
</protein>
<evidence type="ECO:0000313" key="3">
    <source>
        <dbReference type="Proteomes" id="UP000327294"/>
    </source>
</evidence>
<dbReference type="EMBL" id="CP045096">
    <property type="protein sequence ID" value="QFQ98445.1"/>
    <property type="molecule type" value="Genomic_DNA"/>
</dbReference>
<accession>A0A5P8K588</accession>
<dbReference type="RefSeq" id="WP_152169907.1">
    <property type="nucleotide sequence ID" value="NZ_CP045096.1"/>
</dbReference>
<reference evidence="2 3" key="1">
    <citation type="submission" date="2019-10" db="EMBL/GenBank/DDBJ databases">
        <title>Streptomyces sp. strain GY16 isolated from leaves of Broussonetia papyrifera.</title>
        <authorList>
            <person name="Mo P."/>
        </authorList>
    </citation>
    <scope>NUCLEOTIDE SEQUENCE [LARGE SCALE GENOMIC DNA]</scope>
    <source>
        <strain evidence="2 3">GY16</strain>
    </source>
</reference>
<gene>
    <name evidence="2" type="ORF">F9278_22190</name>
</gene>
<keyword evidence="3" id="KW-1185">Reference proteome</keyword>
<dbReference type="KEGG" id="sphv:F9278_22190"/>
<name>A0A5P8K588_9ACTN</name>
<dbReference type="AlphaFoldDB" id="A0A5P8K588"/>
<evidence type="ECO:0000259" key="1">
    <source>
        <dbReference type="Pfam" id="PF04149"/>
    </source>
</evidence>
<feature type="domain" description="DUF397" evidence="1">
    <location>
        <begin position="6"/>
        <end position="56"/>
    </location>
</feature>
<proteinExistence type="predicted"/>
<evidence type="ECO:0000313" key="2">
    <source>
        <dbReference type="EMBL" id="QFQ98445.1"/>
    </source>
</evidence>